<keyword evidence="2" id="KW-1133">Transmembrane helix</keyword>
<name>A0A510DV07_9CREN</name>
<dbReference type="EMBL" id="AP018930">
    <property type="protein sequence ID" value="BBG26821.1"/>
    <property type="molecule type" value="Genomic_DNA"/>
</dbReference>
<feature type="transmembrane region" description="Helical" evidence="2">
    <location>
        <begin position="135"/>
        <end position="153"/>
    </location>
</feature>
<evidence type="ECO:0000313" key="3">
    <source>
        <dbReference type="EMBL" id="BBG24066.1"/>
    </source>
</evidence>
<feature type="transmembrane region" description="Helical" evidence="2">
    <location>
        <begin position="165"/>
        <end position="181"/>
    </location>
</feature>
<organism evidence="3 5">
    <name type="scientific">Sulfuracidifex tepidarius</name>
    <dbReference type="NCBI Taxonomy" id="1294262"/>
    <lineage>
        <taxon>Archaea</taxon>
        <taxon>Thermoproteota</taxon>
        <taxon>Thermoprotei</taxon>
        <taxon>Sulfolobales</taxon>
        <taxon>Sulfolobaceae</taxon>
        <taxon>Sulfuracidifex</taxon>
    </lineage>
</organism>
<keyword evidence="2" id="KW-0472">Membrane</keyword>
<dbReference type="STRING" id="1294262.GCA_001316085_01350"/>
<dbReference type="AlphaFoldDB" id="A0A510DV07"/>
<dbReference type="Proteomes" id="UP000325030">
    <property type="component" value="Chromosome"/>
</dbReference>
<proteinExistence type="predicted"/>
<feature type="transmembrane region" description="Helical" evidence="2">
    <location>
        <begin position="21"/>
        <end position="45"/>
    </location>
</feature>
<keyword evidence="1" id="KW-0175">Coiled coil</keyword>
<dbReference type="OrthoDB" id="60696at2157"/>
<keyword evidence="2" id="KW-0812">Transmembrane</keyword>
<evidence type="ECO:0000256" key="2">
    <source>
        <dbReference type="SAM" id="Phobius"/>
    </source>
</evidence>
<evidence type="ECO:0000256" key="1">
    <source>
        <dbReference type="SAM" id="Coils"/>
    </source>
</evidence>
<reference evidence="6" key="1">
    <citation type="submission" date="2018-09" db="EMBL/GenBank/DDBJ databases">
        <title>Complete Genome Sequencing of Sulfolobus sp. JCM 16834.</title>
        <authorList>
            <person name="Kato S."/>
            <person name="Itoh T."/>
            <person name="Ohkuma M."/>
        </authorList>
    </citation>
    <scope>NUCLEOTIDE SEQUENCE [LARGE SCALE GENOMIC DNA]</scope>
    <source>
        <strain evidence="6">IC-007</strain>
    </source>
</reference>
<dbReference type="RefSeq" id="WP_054845693.1">
    <property type="nucleotide sequence ID" value="NZ_AP018929.1"/>
</dbReference>
<evidence type="ECO:0000313" key="5">
    <source>
        <dbReference type="Proteomes" id="UP000322983"/>
    </source>
</evidence>
<evidence type="ECO:0000313" key="6">
    <source>
        <dbReference type="Proteomes" id="UP000325030"/>
    </source>
</evidence>
<sequence>MYNQKILNAIKYALMHDIGSARNYLVLGSFDGLLLSISIIMGSVFYNISTADMRTVIISGLVGTSISSLWNAFVVELSQKKEELEELERQLMRSLKGTVYDYSGKISAVVSGISHGVSPFLGLLPFEVFSYTHEITYTMLVSLILLFSMGLLYGNEIKQKIRTSVVMILAGVIAVAIIYVIS</sequence>
<accession>A0A510E2S2</accession>
<evidence type="ECO:0008006" key="7">
    <source>
        <dbReference type="Google" id="ProtNLM"/>
    </source>
</evidence>
<feature type="transmembrane region" description="Helical" evidence="2">
    <location>
        <begin position="99"/>
        <end position="123"/>
    </location>
</feature>
<protein>
    <recommendedName>
        <fullName evidence="7">VIT family protein</fullName>
    </recommendedName>
</protein>
<dbReference type="Proteomes" id="UP000322983">
    <property type="component" value="Chromosome"/>
</dbReference>
<feature type="coiled-coil region" evidence="1">
    <location>
        <begin position="70"/>
        <end position="97"/>
    </location>
</feature>
<dbReference type="GeneID" id="41717685"/>
<gene>
    <name evidence="3" type="ORF">IC006_1367</name>
    <name evidence="4" type="ORF">IC007_1342</name>
</gene>
<keyword evidence="5" id="KW-1185">Reference proteome</keyword>
<dbReference type="KEGG" id="step:IC006_1367"/>
<evidence type="ECO:0000313" key="4">
    <source>
        <dbReference type="EMBL" id="BBG26821.1"/>
    </source>
</evidence>
<dbReference type="EMBL" id="AP018929">
    <property type="protein sequence ID" value="BBG24066.1"/>
    <property type="molecule type" value="Genomic_DNA"/>
</dbReference>
<reference evidence="3 5" key="2">
    <citation type="journal article" date="2020" name="Int. J. Syst. Evol. Microbiol.">
        <title>Sulfuracidifex tepidarius gen. nov., sp. nov. and transfer of Sulfolobus metallicus Huber and Stetter 1992 to the genus Sulfuracidifex as Sulfuracidifex metallicus comb. nov.</title>
        <authorList>
            <person name="Itoh T."/>
            <person name="Miura T."/>
            <person name="Sakai H.D."/>
            <person name="Kato S."/>
            <person name="Ohkuma M."/>
            <person name="Takashina T."/>
        </authorList>
    </citation>
    <scope>NUCLEOTIDE SEQUENCE [LARGE SCALE GENOMIC DNA]</scope>
    <source>
        <strain evidence="3 5">IC-006</strain>
        <strain evidence="4">IC-007</strain>
    </source>
</reference>
<feature type="transmembrane region" description="Helical" evidence="2">
    <location>
        <begin position="57"/>
        <end position="78"/>
    </location>
</feature>
<accession>A0A510DV07</accession>